<evidence type="ECO:0000259" key="8">
    <source>
        <dbReference type="PROSITE" id="PS50011"/>
    </source>
</evidence>
<dbReference type="InterPro" id="IPR000719">
    <property type="entry name" value="Prot_kinase_dom"/>
</dbReference>
<keyword evidence="4 7" id="KW-0547">Nucleotide-binding</keyword>
<evidence type="ECO:0000313" key="10">
    <source>
        <dbReference type="Proteomes" id="UP001235939"/>
    </source>
</evidence>
<evidence type="ECO:0000256" key="2">
    <source>
        <dbReference type="ARBA" id="ARBA00022527"/>
    </source>
</evidence>
<reference evidence="9 10" key="1">
    <citation type="submission" date="2022-01" db="EMBL/GenBank/DDBJ databases">
        <title>A chromosomal length assembly of Cordylochernes scorpioides.</title>
        <authorList>
            <person name="Zeh D."/>
            <person name="Zeh J."/>
        </authorList>
    </citation>
    <scope>NUCLEOTIDE SEQUENCE [LARGE SCALE GENOMIC DNA]</scope>
    <source>
        <strain evidence="9">IN4F17</strain>
        <tissue evidence="9">Whole Body</tissue>
    </source>
</reference>
<dbReference type="InterPro" id="IPR050494">
    <property type="entry name" value="Ser_Thr_dual-spec_kinase"/>
</dbReference>
<keyword evidence="2" id="KW-0723">Serine/threonine-protein kinase</keyword>
<evidence type="ECO:0000256" key="7">
    <source>
        <dbReference type="PROSITE-ProRule" id="PRU10141"/>
    </source>
</evidence>
<dbReference type="PANTHER" id="PTHR24058:SF22">
    <property type="entry name" value="DUAL SPECIFICITY TYROSINE-PHOSPHORYLATION-REGULATED KINASE 4"/>
    <property type="match status" value="1"/>
</dbReference>
<gene>
    <name evidence="9" type="ORF">LAZ67_13003194</name>
</gene>
<dbReference type="PROSITE" id="PS50011">
    <property type="entry name" value="PROTEIN_KINASE_DOM"/>
    <property type="match status" value="1"/>
</dbReference>
<dbReference type="EMBL" id="CP092875">
    <property type="protein sequence ID" value="UYV76262.1"/>
    <property type="molecule type" value="Genomic_DNA"/>
</dbReference>
<evidence type="ECO:0000256" key="6">
    <source>
        <dbReference type="ARBA" id="ARBA00022840"/>
    </source>
</evidence>
<feature type="domain" description="Protein kinase" evidence="8">
    <location>
        <begin position="170"/>
        <end position="657"/>
    </location>
</feature>
<keyword evidence="6 7" id="KW-0067">ATP-binding</keyword>
<dbReference type="PROSITE" id="PS00107">
    <property type="entry name" value="PROTEIN_KINASE_ATP"/>
    <property type="match status" value="1"/>
</dbReference>
<evidence type="ECO:0000313" key="9">
    <source>
        <dbReference type="EMBL" id="UYV76262.1"/>
    </source>
</evidence>
<keyword evidence="3" id="KW-0808">Transferase</keyword>
<sequence length="657" mass="72659">MSPLGRNIQTKELCADAFKYYGPRLNCYEIGELHLFPEIWYVAPDINKIAGEPGGPQNGGYDDDNGSYIKVPGCTSDSRTLSSQYSLNLPTNQGPLRLTRGTAQRGATTVCTRWFSMTRSARTLPMVSGRVSLKRLELNKSPNGVSTKSSTDTASTPCDQVLHDHIAYRYEILEIIGKGSFGQVIRVHDHKTDQQVALKIIRNKKRFQQQALMEVKILEYLAKKDKDGGHNIIQILDHFYFRNHLCITFELMGMNLYELIKKNNYRGFSLSLIRRFALSLVQCLKLLYKEKIIHCDLKPENILLKYRGSSSIKVIDFGSSCFANHRIYTYIQSRFYRSPELALDTKGLLTQIALDTKGLLTQIALDTKGLLPLIALDTKGLLTQIALDTKGLLPLIALDTKGLLTQIALDTKGLLTQIALDTKELLPLIALDTKGLLTQIALDTKGLLTQIALDTKGLLTQIALDTKGLLPQITLDTKGLLTQIALDTKGLLAQIALDTKGLLTQIALDTKELLTQIALDTKGLLTQIALDTKGLLTQTALTTRVMLTQVILGQPYGPPIDMWSLGCILAELYTGYPLFPGENEADQLACFMEIFGPPPPSVLEASARRRLFFDSKGNPRPASGTKGKKRKLSGKTLATALGCSDEDFVHFVARCLE</sequence>
<accession>A0ABY6L7S2</accession>
<dbReference type="Pfam" id="PF00069">
    <property type="entry name" value="Pkinase"/>
    <property type="match status" value="2"/>
</dbReference>
<protein>
    <submittedName>
        <fullName evidence="9">DYRK4</fullName>
    </submittedName>
</protein>
<comment type="similarity">
    <text evidence="1">Belongs to the protein kinase superfamily. CMGC Ser/Thr protein kinase family. MNB/DYRK subfamily.</text>
</comment>
<evidence type="ECO:0000256" key="3">
    <source>
        <dbReference type="ARBA" id="ARBA00022679"/>
    </source>
</evidence>
<dbReference type="SMART" id="SM00220">
    <property type="entry name" value="S_TKc"/>
    <property type="match status" value="1"/>
</dbReference>
<feature type="binding site" evidence="7">
    <location>
        <position position="199"/>
    </location>
    <ligand>
        <name>ATP</name>
        <dbReference type="ChEBI" id="CHEBI:30616"/>
    </ligand>
</feature>
<dbReference type="SUPFAM" id="SSF56112">
    <property type="entry name" value="Protein kinase-like (PK-like)"/>
    <property type="match status" value="2"/>
</dbReference>
<proteinExistence type="inferred from homology"/>
<dbReference type="Gene3D" id="3.30.200.20">
    <property type="entry name" value="Phosphorylase Kinase, domain 1"/>
    <property type="match status" value="1"/>
</dbReference>
<dbReference type="InterPro" id="IPR017441">
    <property type="entry name" value="Protein_kinase_ATP_BS"/>
</dbReference>
<evidence type="ECO:0000256" key="1">
    <source>
        <dbReference type="ARBA" id="ARBA00008867"/>
    </source>
</evidence>
<name>A0ABY6L7S2_9ARAC</name>
<dbReference type="PROSITE" id="PS00108">
    <property type="entry name" value="PROTEIN_KINASE_ST"/>
    <property type="match status" value="1"/>
</dbReference>
<organism evidence="9 10">
    <name type="scientific">Cordylochernes scorpioides</name>
    <dbReference type="NCBI Taxonomy" id="51811"/>
    <lineage>
        <taxon>Eukaryota</taxon>
        <taxon>Metazoa</taxon>
        <taxon>Ecdysozoa</taxon>
        <taxon>Arthropoda</taxon>
        <taxon>Chelicerata</taxon>
        <taxon>Arachnida</taxon>
        <taxon>Pseudoscorpiones</taxon>
        <taxon>Cheliferoidea</taxon>
        <taxon>Chernetidae</taxon>
        <taxon>Cordylochernes</taxon>
    </lineage>
</organism>
<dbReference type="PANTHER" id="PTHR24058">
    <property type="entry name" value="DUAL SPECIFICITY PROTEIN KINASE"/>
    <property type="match status" value="1"/>
</dbReference>
<evidence type="ECO:0000256" key="4">
    <source>
        <dbReference type="ARBA" id="ARBA00022741"/>
    </source>
</evidence>
<dbReference type="Proteomes" id="UP001235939">
    <property type="component" value="Chromosome 13"/>
</dbReference>
<evidence type="ECO:0000256" key="5">
    <source>
        <dbReference type="ARBA" id="ARBA00022777"/>
    </source>
</evidence>
<dbReference type="InterPro" id="IPR011009">
    <property type="entry name" value="Kinase-like_dom_sf"/>
</dbReference>
<keyword evidence="10" id="KW-1185">Reference proteome</keyword>
<keyword evidence="5" id="KW-0418">Kinase</keyword>
<dbReference type="Gene3D" id="1.10.510.10">
    <property type="entry name" value="Transferase(Phosphotransferase) domain 1"/>
    <property type="match status" value="2"/>
</dbReference>
<dbReference type="InterPro" id="IPR008271">
    <property type="entry name" value="Ser/Thr_kinase_AS"/>
</dbReference>